<name>A0A0S7YDM9_UNCT6</name>
<gene>
    <name evidence="2" type="ORF">AMJ52_04930</name>
</gene>
<dbReference type="InterPro" id="IPR036249">
    <property type="entry name" value="Thioredoxin-like_sf"/>
</dbReference>
<evidence type="ECO:0000313" key="3">
    <source>
        <dbReference type="Proteomes" id="UP000051012"/>
    </source>
</evidence>
<dbReference type="InterPro" id="IPR000866">
    <property type="entry name" value="AhpC/TSA"/>
</dbReference>
<feature type="domain" description="Thioredoxin" evidence="1">
    <location>
        <begin position="10"/>
        <end position="153"/>
    </location>
</feature>
<dbReference type="EMBL" id="LJNI01000052">
    <property type="protein sequence ID" value="KPJ72856.1"/>
    <property type="molecule type" value="Genomic_DNA"/>
</dbReference>
<sequence length="162" mass="18945">MLILYLSAQEIDFNVAPDFNLIDIDGNTVYLDSLLETGPVFISFWALWCTMCIKELDAIRPYYDELDSIGVNFLAISEDKMRSVPQVKPFARSKKWQYTVLLDPENMMRDLYNVRTMPTSFIIEQNKNIIFIHQGYKPGDEEIIVNKLYELVMKEFGHESEE</sequence>
<dbReference type="Pfam" id="PF00578">
    <property type="entry name" value="AhpC-TSA"/>
    <property type="match status" value="1"/>
</dbReference>
<dbReference type="PANTHER" id="PTHR42852">
    <property type="entry name" value="THIOL:DISULFIDE INTERCHANGE PROTEIN DSBE"/>
    <property type="match status" value="1"/>
</dbReference>
<reference evidence="2 3" key="1">
    <citation type="journal article" date="2015" name="Microbiome">
        <title>Genomic resolution of linkages in carbon, nitrogen, and sulfur cycling among widespread estuary sediment bacteria.</title>
        <authorList>
            <person name="Baker B.J."/>
            <person name="Lazar C.S."/>
            <person name="Teske A.P."/>
            <person name="Dick G.J."/>
        </authorList>
    </citation>
    <scope>NUCLEOTIDE SEQUENCE [LARGE SCALE GENOMIC DNA]</scope>
    <source>
        <strain evidence="2">DG_78</strain>
    </source>
</reference>
<dbReference type="PANTHER" id="PTHR42852:SF17">
    <property type="entry name" value="THIOREDOXIN-LIKE PROTEIN HI_1115"/>
    <property type="match status" value="1"/>
</dbReference>
<dbReference type="AlphaFoldDB" id="A0A0S7YDM9"/>
<dbReference type="GO" id="GO:0016491">
    <property type="term" value="F:oxidoreductase activity"/>
    <property type="evidence" value="ECO:0007669"/>
    <property type="project" value="InterPro"/>
</dbReference>
<accession>A0A0S7YDM9</accession>
<evidence type="ECO:0000259" key="1">
    <source>
        <dbReference type="PROSITE" id="PS51352"/>
    </source>
</evidence>
<protein>
    <recommendedName>
        <fullName evidence="1">Thioredoxin domain-containing protein</fullName>
    </recommendedName>
</protein>
<dbReference type="Proteomes" id="UP000051012">
    <property type="component" value="Unassembled WGS sequence"/>
</dbReference>
<evidence type="ECO:0000313" key="2">
    <source>
        <dbReference type="EMBL" id="KPJ72856.1"/>
    </source>
</evidence>
<proteinExistence type="predicted"/>
<dbReference type="InterPro" id="IPR050553">
    <property type="entry name" value="Thioredoxin_ResA/DsbE_sf"/>
</dbReference>
<dbReference type="SUPFAM" id="SSF52833">
    <property type="entry name" value="Thioredoxin-like"/>
    <property type="match status" value="1"/>
</dbReference>
<dbReference type="GO" id="GO:0016209">
    <property type="term" value="F:antioxidant activity"/>
    <property type="evidence" value="ECO:0007669"/>
    <property type="project" value="InterPro"/>
</dbReference>
<dbReference type="Gene3D" id="3.40.30.10">
    <property type="entry name" value="Glutaredoxin"/>
    <property type="match status" value="1"/>
</dbReference>
<dbReference type="InterPro" id="IPR013766">
    <property type="entry name" value="Thioredoxin_domain"/>
</dbReference>
<comment type="caution">
    <text evidence="2">The sequence shown here is derived from an EMBL/GenBank/DDBJ whole genome shotgun (WGS) entry which is preliminary data.</text>
</comment>
<organism evidence="2 3">
    <name type="scientific">candidate division TA06 bacterium DG_78</name>
    <dbReference type="NCBI Taxonomy" id="1703772"/>
    <lineage>
        <taxon>Bacteria</taxon>
        <taxon>Bacteria division TA06</taxon>
    </lineage>
</organism>
<dbReference type="PROSITE" id="PS51352">
    <property type="entry name" value="THIOREDOXIN_2"/>
    <property type="match status" value="1"/>
</dbReference>
<dbReference type="CDD" id="cd02966">
    <property type="entry name" value="TlpA_like_family"/>
    <property type="match status" value="1"/>
</dbReference>